<dbReference type="Pfam" id="PF12900">
    <property type="entry name" value="Pyridox_ox_2"/>
    <property type="match status" value="1"/>
</dbReference>
<accession>A0A482XW94</accession>
<protein>
    <submittedName>
        <fullName evidence="1">Pyridoxamine 5'-phosphate oxidase family protein</fullName>
    </submittedName>
</protein>
<dbReference type="InterPro" id="IPR024747">
    <property type="entry name" value="Pyridox_Oxase-rel"/>
</dbReference>
<dbReference type="Proteomes" id="UP000292704">
    <property type="component" value="Unassembled WGS sequence"/>
</dbReference>
<dbReference type="STRING" id="222984.GCA_000731985_03552"/>
<reference evidence="1 2" key="1">
    <citation type="submission" date="2019-02" db="EMBL/GenBank/DDBJ databases">
        <title>Genome analysis provides insights into bioremediation potentialities and Haloocin production by Natrinema altunense strain 4.1R isolated from Chott Douz in Tunisian desert.</title>
        <authorList>
            <person name="Najjari A."/>
            <person name="Youssef N."/>
            <person name="Ben Dhia O."/>
            <person name="Ferjani R."/>
            <person name="El Hidri D."/>
            <person name="Ouzari H.I."/>
            <person name="Cherif A."/>
        </authorList>
    </citation>
    <scope>NUCLEOTIDE SEQUENCE [LARGE SCALE GENOMIC DNA]</scope>
    <source>
        <strain evidence="1 2">4.1R</strain>
    </source>
</reference>
<dbReference type="OrthoDB" id="953at2157"/>
<dbReference type="SUPFAM" id="SSF50475">
    <property type="entry name" value="FMN-binding split barrel"/>
    <property type="match status" value="1"/>
</dbReference>
<dbReference type="AlphaFoldDB" id="A0A482XW94"/>
<dbReference type="InterPro" id="IPR012349">
    <property type="entry name" value="Split_barrel_FMN-bd"/>
</dbReference>
<gene>
    <name evidence="1" type="ORF">ELS17_10215</name>
</gene>
<comment type="caution">
    <text evidence="1">The sequence shown here is derived from an EMBL/GenBank/DDBJ whole genome shotgun (WGS) entry which is preliminary data.</text>
</comment>
<evidence type="ECO:0000313" key="2">
    <source>
        <dbReference type="Proteomes" id="UP000292704"/>
    </source>
</evidence>
<evidence type="ECO:0000313" key="1">
    <source>
        <dbReference type="EMBL" id="RZH67889.1"/>
    </source>
</evidence>
<sequence>MTIDELGGYGMEQMDEEAVTKFLTIQSQGVLGLPTENGPYLLPMSYGFDGDSRLYFWYVVGSQSRKAALSDQATTASFLVYRAEMFHWQSVLLTGTIRHLPDAKRDTLPESRTPAWQPEVIDTASETEATRLYEFRIDDRTGVRHDLQAPSYDQRSSRDE</sequence>
<dbReference type="EMBL" id="SHMR01000003">
    <property type="protein sequence ID" value="RZH67889.1"/>
    <property type="molecule type" value="Genomic_DNA"/>
</dbReference>
<name>A0A482XW94_9EURY</name>
<dbReference type="Gene3D" id="2.30.110.10">
    <property type="entry name" value="Electron Transport, Fmn-binding Protein, Chain A"/>
    <property type="match status" value="1"/>
</dbReference>
<proteinExistence type="predicted"/>
<organism evidence="1 2">
    <name type="scientific">Natrinema altunense</name>
    <dbReference type="NCBI Taxonomy" id="222984"/>
    <lineage>
        <taxon>Archaea</taxon>
        <taxon>Methanobacteriati</taxon>
        <taxon>Methanobacteriota</taxon>
        <taxon>Stenosarchaea group</taxon>
        <taxon>Halobacteria</taxon>
        <taxon>Halobacteriales</taxon>
        <taxon>Natrialbaceae</taxon>
        <taxon>Natrinema</taxon>
    </lineage>
</organism>
<dbReference type="RefSeq" id="WP_130170597.1">
    <property type="nucleotide sequence ID" value="NZ_SHMR01000003.1"/>
</dbReference>